<evidence type="ECO:0000313" key="2">
    <source>
        <dbReference type="Proteomes" id="UP000509579"/>
    </source>
</evidence>
<proteinExistence type="predicted"/>
<name>A0A6N1WYU0_9BURK</name>
<protein>
    <submittedName>
        <fullName evidence="1">Uncharacterized protein</fullName>
    </submittedName>
</protein>
<gene>
    <name evidence="1" type="ORF">HUK68_05300</name>
</gene>
<dbReference type="KEGG" id="aant:HUK68_05300"/>
<accession>A0A6N1WYU0</accession>
<dbReference type="EMBL" id="CP054840">
    <property type="protein sequence ID" value="QKV52369.1"/>
    <property type="molecule type" value="Genomic_DNA"/>
</dbReference>
<reference evidence="1 2" key="1">
    <citation type="submission" date="2020-06" db="EMBL/GenBank/DDBJ databases">
        <title>Acidovorax antarctica sp. nov., isolated from Corinth ice sheet soil, Antarctic Fields Peninsula.</title>
        <authorList>
            <person name="Xu Q."/>
            <person name="Peng F."/>
        </authorList>
    </citation>
    <scope>NUCLEOTIDE SEQUENCE [LARGE SCALE GENOMIC DNA]</scope>
    <source>
        <strain evidence="1 2">16-35-5</strain>
    </source>
</reference>
<keyword evidence="2" id="KW-1185">Reference proteome</keyword>
<sequence length="140" mass="15793">MNLADVRLDEFLRMMQNTAQPTQAPALAPAQLLPKARDLPENYRSMSPTEARARLRDLKSEAVQRASNQRWSDAESKEWAALTREHRMCLHLLAGIDGELTELALREWRELPGPERAAIKAEVRSLRAAMAGVFSLSGNW</sequence>
<organism evidence="1 2">
    <name type="scientific">Comamonas antarctica</name>
    <dbReference type="NCBI Taxonomy" id="2743470"/>
    <lineage>
        <taxon>Bacteria</taxon>
        <taxon>Pseudomonadati</taxon>
        <taxon>Pseudomonadota</taxon>
        <taxon>Betaproteobacteria</taxon>
        <taxon>Burkholderiales</taxon>
        <taxon>Comamonadaceae</taxon>
        <taxon>Comamonas</taxon>
    </lineage>
</organism>
<dbReference type="RefSeq" id="WP_175503250.1">
    <property type="nucleotide sequence ID" value="NZ_CP054840.1"/>
</dbReference>
<dbReference type="Proteomes" id="UP000509579">
    <property type="component" value="Chromosome"/>
</dbReference>
<dbReference type="AlphaFoldDB" id="A0A6N1WYU0"/>
<evidence type="ECO:0000313" key="1">
    <source>
        <dbReference type="EMBL" id="QKV52369.1"/>
    </source>
</evidence>